<dbReference type="Gene3D" id="3.40.50.10710">
    <property type="entry name" value="Metallo-hydrolase/oxidoreductase"/>
    <property type="match status" value="1"/>
</dbReference>
<dbReference type="InterPro" id="IPR001279">
    <property type="entry name" value="Metallo-B-lactamas"/>
</dbReference>
<comment type="caution">
    <text evidence="8">The sequence shown here is derived from an EMBL/GenBank/DDBJ whole genome shotgun (WGS) entry which is preliminary data.</text>
</comment>
<keyword evidence="5" id="KW-0269">Exonuclease</keyword>
<evidence type="ECO:0000313" key="8">
    <source>
        <dbReference type="EMBL" id="MDC8830714.1"/>
    </source>
</evidence>
<dbReference type="CDD" id="cd07714">
    <property type="entry name" value="RNaseJ_MBL-fold"/>
    <property type="match status" value="1"/>
</dbReference>
<dbReference type="Pfam" id="PF22505">
    <property type="entry name" value="RNase_J_b_CASP"/>
    <property type="match status" value="1"/>
</dbReference>
<dbReference type="Proteomes" id="UP001218788">
    <property type="component" value="Unassembled WGS sequence"/>
</dbReference>
<evidence type="ECO:0000256" key="6">
    <source>
        <dbReference type="ARBA" id="ARBA00022884"/>
    </source>
</evidence>
<keyword evidence="1" id="KW-0540">Nuclease</keyword>
<organism evidence="8 9">
    <name type="scientific">Alteromonas gilva</name>
    <dbReference type="NCBI Taxonomy" id="2987522"/>
    <lineage>
        <taxon>Bacteria</taxon>
        <taxon>Pseudomonadati</taxon>
        <taxon>Pseudomonadota</taxon>
        <taxon>Gammaproteobacteria</taxon>
        <taxon>Alteromonadales</taxon>
        <taxon>Alteromonadaceae</taxon>
        <taxon>Alteromonas/Salinimonas group</taxon>
        <taxon>Alteromonas</taxon>
    </lineage>
</organism>
<dbReference type="EMBL" id="JAQQXP010000001">
    <property type="protein sequence ID" value="MDC8830714.1"/>
    <property type="molecule type" value="Genomic_DNA"/>
</dbReference>
<dbReference type="InterPro" id="IPR011108">
    <property type="entry name" value="RMMBL"/>
</dbReference>
<evidence type="ECO:0000256" key="3">
    <source>
        <dbReference type="ARBA" id="ARBA00022801"/>
    </source>
</evidence>
<keyword evidence="4" id="KW-0862">Zinc</keyword>
<dbReference type="PANTHER" id="PTHR43694">
    <property type="entry name" value="RIBONUCLEASE J"/>
    <property type="match status" value="1"/>
</dbReference>
<dbReference type="RefSeq" id="WP_273639632.1">
    <property type="nucleotide sequence ID" value="NZ_JAQQXP010000001.1"/>
</dbReference>
<dbReference type="InterPro" id="IPR036866">
    <property type="entry name" value="RibonucZ/Hydroxyglut_hydro"/>
</dbReference>
<dbReference type="Gene3D" id="3.60.15.10">
    <property type="entry name" value="Ribonuclease Z/Hydroxyacylglutathione hydrolase-like"/>
    <property type="match status" value="1"/>
</dbReference>
<evidence type="ECO:0000256" key="5">
    <source>
        <dbReference type="ARBA" id="ARBA00022839"/>
    </source>
</evidence>
<keyword evidence="3" id="KW-0378">Hydrolase</keyword>
<evidence type="ECO:0000256" key="4">
    <source>
        <dbReference type="ARBA" id="ARBA00022833"/>
    </source>
</evidence>
<proteinExistence type="predicted"/>
<dbReference type="SUPFAM" id="SSF56281">
    <property type="entry name" value="Metallo-hydrolase/oxidoreductase"/>
    <property type="match status" value="1"/>
</dbReference>
<dbReference type="Pfam" id="PF07521">
    <property type="entry name" value="RMMBL"/>
    <property type="match status" value="1"/>
</dbReference>
<feature type="domain" description="Metallo-beta-lactamase" evidence="7">
    <location>
        <begin position="29"/>
        <end position="235"/>
    </location>
</feature>
<evidence type="ECO:0000259" key="7">
    <source>
        <dbReference type="SMART" id="SM00849"/>
    </source>
</evidence>
<dbReference type="SMART" id="SM00849">
    <property type="entry name" value="Lactamase_B"/>
    <property type="match status" value="1"/>
</dbReference>
<keyword evidence="2" id="KW-0479">Metal-binding</keyword>
<gene>
    <name evidence="8" type="ORF">OIK42_08060</name>
</gene>
<keyword evidence="9" id="KW-1185">Reference proteome</keyword>
<evidence type="ECO:0000313" key="9">
    <source>
        <dbReference type="Proteomes" id="UP001218788"/>
    </source>
</evidence>
<evidence type="ECO:0000256" key="1">
    <source>
        <dbReference type="ARBA" id="ARBA00022722"/>
    </source>
</evidence>
<dbReference type="Pfam" id="PF00753">
    <property type="entry name" value="Lactamase_B"/>
    <property type="match status" value="1"/>
</dbReference>
<name>A0ABT5L113_9ALTE</name>
<protein>
    <submittedName>
        <fullName evidence="8">Ribonuclease J</fullName>
    </submittedName>
</protein>
<dbReference type="PANTHER" id="PTHR43694:SF1">
    <property type="entry name" value="RIBONUCLEASE J"/>
    <property type="match status" value="1"/>
</dbReference>
<keyword evidence="6" id="KW-0694">RNA-binding</keyword>
<evidence type="ECO:0000256" key="2">
    <source>
        <dbReference type="ARBA" id="ARBA00022723"/>
    </source>
</evidence>
<sequence length="464" mass="50563">MSKENTISALVPGDADFWFLPLGGTGEIGMNLNLYGHAGQWLMVDCGVTFDESLQAPYLDNTATTTDKHSIVAPDPAFIVEQRERLAGLVLTHGHEDHIGAVAALWPRLRCPVYATPFTAEILYRKLGQAGLVGKVPVQVVNPDDNVKVGPFVLSWLDITHSIPEPQALLIATDAGTVLHTADWKIDAQPITGKPFDAALYRELGQQNLLALVGDSTNALKPGFSISERICAEGLSTLIRQCPGRVVVSCFGSNVARLISIARIAQKTGRYLGLLGRSLENMLGVARKTGYWPEDLEIIDRQHLGYLPPNEVLVVATGSQGESRAALNRLAIDGSPYFELAEGDTVIFSSIVIPGNETAVERLTEKLKKKKINVIQSEHSEVPIHASGHPCAEELKLMYQWTKPGMAIPVHGEPEHLQAHADIARSMGIRRTYVGRNGDLYLLAPQPGIRRQRVPAGRIALTQR</sequence>
<reference evidence="8 9" key="1">
    <citation type="submission" date="2022-10" db="EMBL/GenBank/DDBJ databases">
        <title>Alteromonas sp. chi3 Genome sequencing.</title>
        <authorList>
            <person name="Park S."/>
        </authorList>
    </citation>
    <scope>NUCLEOTIDE SEQUENCE [LARGE SCALE GENOMIC DNA]</scope>
    <source>
        <strain evidence="9">chi3</strain>
    </source>
</reference>
<dbReference type="InterPro" id="IPR042173">
    <property type="entry name" value="RNase_J_2"/>
</dbReference>
<dbReference type="InterPro" id="IPR055132">
    <property type="entry name" value="RNase_J_b_CASP"/>
</dbReference>
<accession>A0ABT5L113</accession>